<name>A0A0A9AZ27_ARUDO</name>
<organism evidence="1">
    <name type="scientific">Arundo donax</name>
    <name type="common">Giant reed</name>
    <name type="synonym">Donax arundinaceus</name>
    <dbReference type="NCBI Taxonomy" id="35708"/>
    <lineage>
        <taxon>Eukaryota</taxon>
        <taxon>Viridiplantae</taxon>
        <taxon>Streptophyta</taxon>
        <taxon>Embryophyta</taxon>
        <taxon>Tracheophyta</taxon>
        <taxon>Spermatophyta</taxon>
        <taxon>Magnoliopsida</taxon>
        <taxon>Liliopsida</taxon>
        <taxon>Poales</taxon>
        <taxon>Poaceae</taxon>
        <taxon>PACMAD clade</taxon>
        <taxon>Arundinoideae</taxon>
        <taxon>Arundineae</taxon>
        <taxon>Arundo</taxon>
    </lineage>
</organism>
<reference evidence="1" key="1">
    <citation type="submission" date="2014-09" db="EMBL/GenBank/DDBJ databases">
        <authorList>
            <person name="Magalhaes I.L.F."/>
            <person name="Oliveira U."/>
            <person name="Santos F.R."/>
            <person name="Vidigal T.H.D.A."/>
            <person name="Brescovit A.D."/>
            <person name="Santos A.J."/>
        </authorList>
    </citation>
    <scope>NUCLEOTIDE SEQUENCE</scope>
    <source>
        <tissue evidence="1">Shoot tissue taken approximately 20 cm above the soil surface</tissue>
    </source>
</reference>
<dbReference type="EMBL" id="GBRH01245548">
    <property type="protein sequence ID" value="JAD52347.1"/>
    <property type="molecule type" value="Transcribed_RNA"/>
</dbReference>
<evidence type="ECO:0000313" key="1">
    <source>
        <dbReference type="EMBL" id="JAD52347.1"/>
    </source>
</evidence>
<accession>A0A0A9AZ27</accession>
<sequence length="52" mass="6132">MSLSFHIRSQIGTSESQRKLEADLWQNLSHIMLHLLFLSCDYIAKFPHVNKF</sequence>
<protein>
    <submittedName>
        <fullName evidence="1">Uncharacterized protein</fullName>
    </submittedName>
</protein>
<reference evidence="1" key="2">
    <citation type="journal article" date="2015" name="Data Brief">
        <title>Shoot transcriptome of the giant reed, Arundo donax.</title>
        <authorList>
            <person name="Barrero R.A."/>
            <person name="Guerrero F.D."/>
            <person name="Moolhuijzen P."/>
            <person name="Goolsby J.A."/>
            <person name="Tidwell J."/>
            <person name="Bellgard S.E."/>
            <person name="Bellgard M.I."/>
        </authorList>
    </citation>
    <scope>NUCLEOTIDE SEQUENCE</scope>
    <source>
        <tissue evidence="1">Shoot tissue taken approximately 20 cm above the soil surface</tissue>
    </source>
</reference>
<dbReference type="AlphaFoldDB" id="A0A0A9AZ27"/>
<proteinExistence type="predicted"/>